<dbReference type="STRING" id="1121420.SAMN02746098_00385"/>
<dbReference type="InterPro" id="IPR006158">
    <property type="entry name" value="Cobalamin-bd"/>
</dbReference>
<dbReference type="GO" id="GO:0046872">
    <property type="term" value="F:metal ion binding"/>
    <property type="evidence" value="ECO:0007669"/>
    <property type="project" value="UniProtKB-KW"/>
</dbReference>
<dbReference type="PANTHER" id="PTHR43409:SF7">
    <property type="entry name" value="BLL1977 PROTEIN"/>
    <property type="match status" value="1"/>
</dbReference>
<dbReference type="GO" id="GO:0003824">
    <property type="term" value="F:catalytic activity"/>
    <property type="evidence" value="ECO:0007669"/>
    <property type="project" value="InterPro"/>
</dbReference>
<evidence type="ECO:0000313" key="9">
    <source>
        <dbReference type="Proteomes" id="UP000183954"/>
    </source>
</evidence>
<evidence type="ECO:0000256" key="1">
    <source>
        <dbReference type="ARBA" id="ARBA00001966"/>
    </source>
</evidence>
<dbReference type="SFLD" id="SFLDF00324">
    <property type="entry name" value="bacteriocin_maturation"/>
    <property type="match status" value="1"/>
</dbReference>
<evidence type="ECO:0000313" key="8">
    <source>
        <dbReference type="EMBL" id="SHH18382.1"/>
    </source>
</evidence>
<dbReference type="RefSeq" id="WP_073027422.1">
    <property type="nucleotide sequence ID" value="NZ_FQXJ01000003.1"/>
</dbReference>
<feature type="domain" description="B12-binding" evidence="6">
    <location>
        <begin position="82"/>
        <end position="232"/>
    </location>
</feature>
<keyword evidence="5" id="KW-0411">Iron-sulfur</keyword>
<evidence type="ECO:0000256" key="3">
    <source>
        <dbReference type="ARBA" id="ARBA00022723"/>
    </source>
</evidence>
<dbReference type="InterPro" id="IPR007197">
    <property type="entry name" value="rSAM"/>
</dbReference>
<dbReference type="Pfam" id="PF04055">
    <property type="entry name" value="Radical_SAM"/>
    <property type="match status" value="1"/>
</dbReference>
<dbReference type="PROSITE" id="PS51332">
    <property type="entry name" value="B12_BINDING"/>
    <property type="match status" value="1"/>
</dbReference>
<dbReference type="SFLD" id="SFLDS00029">
    <property type="entry name" value="Radical_SAM"/>
    <property type="match status" value="1"/>
</dbReference>
<evidence type="ECO:0000259" key="7">
    <source>
        <dbReference type="PROSITE" id="PS51918"/>
    </source>
</evidence>
<proteinExistence type="predicted"/>
<keyword evidence="4" id="KW-0408">Iron</keyword>
<dbReference type="Gene3D" id="3.20.20.70">
    <property type="entry name" value="Aldolase class I"/>
    <property type="match status" value="1"/>
</dbReference>
<dbReference type="InterPro" id="IPR058240">
    <property type="entry name" value="rSAM_sf"/>
</dbReference>
<organism evidence="8 9">
    <name type="scientific">Desulfosporosinus lacus DSM 15449</name>
    <dbReference type="NCBI Taxonomy" id="1121420"/>
    <lineage>
        <taxon>Bacteria</taxon>
        <taxon>Bacillati</taxon>
        <taxon>Bacillota</taxon>
        <taxon>Clostridia</taxon>
        <taxon>Eubacteriales</taxon>
        <taxon>Desulfitobacteriaceae</taxon>
        <taxon>Desulfosporosinus</taxon>
    </lineage>
</organism>
<evidence type="ECO:0000256" key="2">
    <source>
        <dbReference type="ARBA" id="ARBA00022691"/>
    </source>
</evidence>
<feature type="domain" description="Radical SAM core" evidence="7">
    <location>
        <begin position="293"/>
        <end position="510"/>
    </location>
</feature>
<keyword evidence="9" id="KW-1185">Reference proteome</keyword>
<accession>A0A1M5QWB8</accession>
<dbReference type="GO" id="GO:0031419">
    <property type="term" value="F:cobalamin binding"/>
    <property type="evidence" value="ECO:0007669"/>
    <property type="project" value="InterPro"/>
</dbReference>
<dbReference type="EMBL" id="FQXJ01000003">
    <property type="protein sequence ID" value="SHH18382.1"/>
    <property type="molecule type" value="Genomic_DNA"/>
</dbReference>
<name>A0A1M5QWB8_9FIRM</name>
<sequence>MACLVSNPINNLAGENFELSQLPADVCLVCMPYCDPEKPSLALGLLQAVLIEGGIEARSIYANLLFCEEIGVELYERNHHRDPRLPLAEWSFSPTAFPEFRPDENRFVSEIHARLGEVRQQSLEECKDELRFIRQIAERFTARLAEQILKLNPRIVGCTSSLSQRVPSLALLRKIREINPDVITMMGGADCETVMGRATHQHFPWVDFVVSGEGEDLILPLAKRIFEYGRQVPLEALPEGVFAPLHRQFGYQSAKQNGNVGLPRAVATSFDHQITPVYQDYFETLRSLPTLGRIVRPSLPIQASRGCWHGKCKFCGLNAPLIPYRSRPVESVLAELEELSRRYGVEHFEFLDNILDMRCFNDLIPELISRGAPYKLFYEIRSNMSKKQCEMMRQAGIVWCQPGIESLHSEALKTLSKGVTAWQNIQTLKWCRQFGMRTIWAILKDFPDDRDDWYQEMAELVPLLTHLYPPAGVFSVEYQRNSHYFGQSADYSLKFTSIPLHALIYPLSPNAISDLSYSFEDEFYASTINDPRMAILFDRPGVRNLGRAVFQWCVAFISQNPPVLSMKVSDKEIMVRDTRPIAVAPCFCLDGIQRELYLACDQAGKETQVREIFRDKGFSSSDVDTAIQNLLDNKLLLRIDQRLLALAVEEPYLEYIPREEFPWGYISGEPKSMLGQPIEFMKSHIKDVADKGLLDRRYLPLDC</sequence>
<dbReference type="InterPro" id="IPR013785">
    <property type="entry name" value="Aldolase_TIM"/>
</dbReference>
<dbReference type="SUPFAM" id="SSF102114">
    <property type="entry name" value="Radical SAM enzymes"/>
    <property type="match status" value="1"/>
</dbReference>
<evidence type="ECO:0000256" key="5">
    <source>
        <dbReference type="ARBA" id="ARBA00023014"/>
    </source>
</evidence>
<dbReference type="Gene3D" id="3.40.50.280">
    <property type="entry name" value="Cobalamin-binding domain"/>
    <property type="match status" value="1"/>
</dbReference>
<protein>
    <submittedName>
        <fullName evidence="8">Magnesium-protoporphyrin IX monomethyl ester (Oxidative) cyclase</fullName>
    </submittedName>
</protein>
<dbReference type="PROSITE" id="PS51918">
    <property type="entry name" value="RADICAL_SAM"/>
    <property type="match status" value="1"/>
</dbReference>
<keyword evidence="2" id="KW-0949">S-adenosyl-L-methionine</keyword>
<gene>
    <name evidence="8" type="ORF">SAMN02746098_00385</name>
</gene>
<dbReference type="GO" id="GO:0005829">
    <property type="term" value="C:cytosol"/>
    <property type="evidence" value="ECO:0007669"/>
    <property type="project" value="TreeGrafter"/>
</dbReference>
<reference evidence="9" key="1">
    <citation type="submission" date="2016-11" db="EMBL/GenBank/DDBJ databases">
        <authorList>
            <person name="Varghese N."/>
            <person name="Submissions S."/>
        </authorList>
    </citation>
    <scope>NUCLEOTIDE SEQUENCE [LARGE SCALE GENOMIC DNA]</scope>
    <source>
        <strain evidence="9">DSM 15449</strain>
    </source>
</reference>
<dbReference type="Proteomes" id="UP000183954">
    <property type="component" value="Unassembled WGS sequence"/>
</dbReference>
<evidence type="ECO:0000256" key="4">
    <source>
        <dbReference type="ARBA" id="ARBA00023004"/>
    </source>
</evidence>
<dbReference type="PANTHER" id="PTHR43409">
    <property type="entry name" value="ANAEROBIC MAGNESIUM-PROTOPORPHYRIN IX MONOMETHYL ESTER CYCLASE-RELATED"/>
    <property type="match status" value="1"/>
</dbReference>
<dbReference type="InterPro" id="IPR006638">
    <property type="entry name" value="Elp3/MiaA/NifB-like_rSAM"/>
</dbReference>
<dbReference type="SFLD" id="SFLDG01082">
    <property type="entry name" value="B12-binding_domain_containing"/>
    <property type="match status" value="1"/>
</dbReference>
<dbReference type="InterPro" id="IPR051198">
    <property type="entry name" value="BchE-like"/>
</dbReference>
<dbReference type="GO" id="GO:0051536">
    <property type="term" value="F:iron-sulfur cluster binding"/>
    <property type="evidence" value="ECO:0007669"/>
    <property type="project" value="UniProtKB-KW"/>
</dbReference>
<evidence type="ECO:0000259" key="6">
    <source>
        <dbReference type="PROSITE" id="PS51332"/>
    </source>
</evidence>
<dbReference type="InterPro" id="IPR023984">
    <property type="entry name" value="rSAM_ocin_1"/>
</dbReference>
<dbReference type="NCBIfam" id="TIGR03975">
    <property type="entry name" value="rSAM_ocin_1"/>
    <property type="match status" value="1"/>
</dbReference>
<dbReference type="SMART" id="SM00729">
    <property type="entry name" value="Elp3"/>
    <property type="match status" value="1"/>
</dbReference>
<keyword evidence="3" id="KW-0479">Metal-binding</keyword>
<comment type="cofactor">
    <cofactor evidence="1">
        <name>[4Fe-4S] cluster</name>
        <dbReference type="ChEBI" id="CHEBI:49883"/>
    </cofactor>
</comment>
<dbReference type="AlphaFoldDB" id="A0A1M5QWB8"/>
<dbReference type="OrthoDB" id="9801659at2"/>